<name>A0ABY7QF82_9ACTN</name>
<protein>
    <recommendedName>
        <fullName evidence="3">DUF1877 family protein</fullName>
    </recommendedName>
</protein>
<keyword evidence="2" id="KW-1185">Reference proteome</keyword>
<evidence type="ECO:0008006" key="3">
    <source>
        <dbReference type="Google" id="ProtNLM"/>
    </source>
</evidence>
<dbReference type="RefSeq" id="WP_270150199.1">
    <property type="nucleotide sequence ID" value="NZ_CP115450.1"/>
</dbReference>
<dbReference type="EMBL" id="CP115450">
    <property type="protein sequence ID" value="WBP91054.1"/>
    <property type="molecule type" value="Genomic_DNA"/>
</dbReference>
<proteinExistence type="predicted"/>
<evidence type="ECO:0000313" key="2">
    <source>
        <dbReference type="Proteomes" id="UP001212821"/>
    </source>
</evidence>
<accession>A0ABY7QF82</accession>
<reference evidence="2" key="1">
    <citation type="submission" date="2022-12" db="EMBL/GenBank/DDBJ databases">
        <authorList>
            <person name="Mo P."/>
        </authorList>
    </citation>
    <scope>NUCLEOTIDE SEQUENCE [LARGE SCALE GENOMIC DNA]</scope>
    <source>
        <strain evidence="2">HUAS 3-15</strain>
    </source>
</reference>
<dbReference type="Proteomes" id="UP001212821">
    <property type="component" value="Chromosome"/>
</dbReference>
<evidence type="ECO:0000313" key="1">
    <source>
        <dbReference type="EMBL" id="WBP91054.1"/>
    </source>
</evidence>
<organism evidence="1 2">
    <name type="scientific">Kitasatospora cathayae</name>
    <dbReference type="NCBI Taxonomy" id="3004092"/>
    <lineage>
        <taxon>Bacteria</taxon>
        <taxon>Bacillati</taxon>
        <taxon>Actinomycetota</taxon>
        <taxon>Actinomycetes</taxon>
        <taxon>Kitasatosporales</taxon>
        <taxon>Streptomycetaceae</taxon>
        <taxon>Kitasatospora</taxon>
    </lineage>
</organism>
<sequence>MGTDIYGGIEYRHPGVGSDYYEGEPWITALDLWPLYDRVDYPAFGCLFGVRNDAGFRPLAAGRGLPADVSGRLREQLGPWVTGSETAGASWVSWAELAALDPSSGPEHYRGRLTWWVTPGSRMLHQRFVPADWPGDVLTRLGTPPQGLGDAAGLVEWTAGEYRCRYEPLTAGTVLGEGTGWPQVFAVVKALADRFGDDAVRLVVAFG</sequence>
<gene>
    <name evidence="1" type="ORF">O1G21_37755</name>
</gene>